<evidence type="ECO:0000256" key="2">
    <source>
        <dbReference type="ARBA" id="ARBA00022692"/>
    </source>
</evidence>
<evidence type="ECO:0000313" key="6">
    <source>
        <dbReference type="EMBL" id="SDI80489.1"/>
    </source>
</evidence>
<dbReference type="Pfam" id="PF04138">
    <property type="entry name" value="GtrA_DPMS_TM"/>
    <property type="match status" value="1"/>
</dbReference>
<keyword evidence="3" id="KW-1133">Transmembrane helix</keyword>
<dbReference type="GO" id="GO:0000271">
    <property type="term" value="P:polysaccharide biosynthetic process"/>
    <property type="evidence" value="ECO:0007669"/>
    <property type="project" value="InterPro"/>
</dbReference>
<reference evidence="6 7" key="1">
    <citation type="submission" date="2016-10" db="EMBL/GenBank/DDBJ databases">
        <authorList>
            <person name="de Groot N.N."/>
        </authorList>
    </citation>
    <scope>NUCLEOTIDE SEQUENCE [LARGE SCALE GENOMIC DNA]</scope>
    <source>
        <strain evidence="6 7">DSM 44892</strain>
    </source>
</reference>
<sequence>MNTPTELGDHGGQAVLSPRTTYPWCGGRADRCRLRGDGVIAQFVRFALVGGSSNIAYVALFLLLDSNSVFVANAVGAVASTILANELHRRLTFHAADRVHWLVAQWEAGGLALAGLMLTTVALAVLGATFPSAAGTTQVMLVIAVGAVVGTLRFLALRGWVFSVR</sequence>
<evidence type="ECO:0000256" key="3">
    <source>
        <dbReference type="ARBA" id="ARBA00022989"/>
    </source>
</evidence>
<evidence type="ECO:0000313" key="7">
    <source>
        <dbReference type="Proteomes" id="UP000183263"/>
    </source>
</evidence>
<gene>
    <name evidence="6" type="ORF">SAMN05444695_11191</name>
</gene>
<accession>A0A1G8NJQ4</accession>
<evidence type="ECO:0000256" key="4">
    <source>
        <dbReference type="ARBA" id="ARBA00023136"/>
    </source>
</evidence>
<keyword evidence="4" id="KW-0472">Membrane</keyword>
<name>A0A1G8NJQ4_9NOCA</name>
<dbReference type="EMBL" id="FNDN01000011">
    <property type="protein sequence ID" value="SDI80489.1"/>
    <property type="molecule type" value="Genomic_DNA"/>
</dbReference>
<protein>
    <submittedName>
        <fullName evidence="6">Putative flippase GtrA (Transmembrane translocase of bactoprenol-linked glucose)</fullName>
    </submittedName>
</protein>
<dbReference type="OrthoDB" id="5184077at2"/>
<dbReference type="InterPro" id="IPR007267">
    <property type="entry name" value="GtrA_DPMS_TM"/>
</dbReference>
<organism evidence="6 7">
    <name type="scientific">Rhodococcus triatomae</name>
    <dbReference type="NCBI Taxonomy" id="300028"/>
    <lineage>
        <taxon>Bacteria</taxon>
        <taxon>Bacillati</taxon>
        <taxon>Actinomycetota</taxon>
        <taxon>Actinomycetes</taxon>
        <taxon>Mycobacteriales</taxon>
        <taxon>Nocardiaceae</taxon>
        <taxon>Rhodococcus</taxon>
    </lineage>
</organism>
<keyword evidence="7" id="KW-1185">Reference proteome</keyword>
<evidence type="ECO:0000259" key="5">
    <source>
        <dbReference type="Pfam" id="PF04138"/>
    </source>
</evidence>
<dbReference type="GO" id="GO:0016020">
    <property type="term" value="C:membrane"/>
    <property type="evidence" value="ECO:0007669"/>
    <property type="project" value="UniProtKB-SubCell"/>
</dbReference>
<dbReference type="AlphaFoldDB" id="A0A1G8NJQ4"/>
<dbReference type="Proteomes" id="UP000183263">
    <property type="component" value="Unassembled WGS sequence"/>
</dbReference>
<evidence type="ECO:0000256" key="1">
    <source>
        <dbReference type="ARBA" id="ARBA00004141"/>
    </source>
</evidence>
<keyword evidence="2 6" id="KW-0812">Transmembrane</keyword>
<dbReference type="RefSeq" id="WP_072738949.1">
    <property type="nucleotide sequence ID" value="NZ_CP048813.1"/>
</dbReference>
<feature type="domain" description="GtrA/DPMS transmembrane" evidence="5">
    <location>
        <begin position="45"/>
        <end position="162"/>
    </location>
</feature>
<proteinExistence type="predicted"/>
<comment type="subcellular location">
    <subcellularLocation>
        <location evidence="1">Membrane</location>
        <topology evidence="1">Multi-pass membrane protein</topology>
    </subcellularLocation>
</comment>